<feature type="signal peptide" evidence="1">
    <location>
        <begin position="1"/>
        <end position="21"/>
    </location>
</feature>
<reference evidence="2" key="1">
    <citation type="submission" date="2017-02" db="EMBL/GenBank/DDBJ databases">
        <title>Parasitoid Jewel Wasp Mounts Multi-Pronged Neurochemical Attack to Hijack a Host Brain.</title>
        <authorList>
            <person name="Arvidson R.S."/>
            <person name="Kaiser M."/>
            <person name="Libersat F."/>
            <person name="Adams M.E."/>
        </authorList>
    </citation>
    <scope>NUCLEOTIDE SEQUENCE</scope>
    <source>
        <strain evidence="2">62</strain>
    </source>
</reference>
<keyword evidence="1" id="KW-0732">Signal</keyword>
<name>A0A1W6EVU4_AMPCP</name>
<protein>
    <submittedName>
        <fullName evidence="2">Venom protein</fullName>
    </submittedName>
</protein>
<accession>A0A1W6EVU4</accession>
<organism evidence="2">
    <name type="scientific">Ampulex compressa</name>
    <name type="common">Emerald cockroach wasp</name>
    <dbReference type="NCBI Taxonomy" id="860918"/>
    <lineage>
        <taxon>Eukaryota</taxon>
        <taxon>Metazoa</taxon>
        <taxon>Ecdysozoa</taxon>
        <taxon>Arthropoda</taxon>
        <taxon>Hexapoda</taxon>
        <taxon>Insecta</taxon>
        <taxon>Pterygota</taxon>
        <taxon>Neoptera</taxon>
        <taxon>Endopterygota</taxon>
        <taxon>Hymenoptera</taxon>
        <taxon>Apocrita</taxon>
        <taxon>Aculeata</taxon>
        <taxon>Apoidea</taxon>
        <taxon>Ampulicidae</taxon>
        <taxon>Ampulicini</taxon>
        <taxon>Ampulex</taxon>
    </lineage>
</organism>
<dbReference type="EMBL" id="KY563435">
    <property type="protein sequence ID" value="ARK19844.1"/>
    <property type="molecule type" value="mRNA"/>
</dbReference>
<sequence>MRTSLALCILGVFCGFTTVRADSTSFSSPYYSQLQSLRTLTVQLSTFSGEIIFDASYKGSQIFASALSEVLSPIFSLRPRIQQLVSEEKDVESCVTQVRTIVDIYKKRLQAETMNCSEAYQNIVDELEARFTKTVQSIRNSSLQMGNIPFQCQLSNDPQKCEAMSASEVLRLLTNAQTLVQTTRAEITTNLNQAYNDVTTCLQGPVDVLKVQLDNVKATITTCLDNL</sequence>
<evidence type="ECO:0000313" key="2">
    <source>
        <dbReference type="EMBL" id="ARK19844.1"/>
    </source>
</evidence>
<feature type="chain" id="PRO_5012664507" evidence="1">
    <location>
        <begin position="22"/>
        <end position="227"/>
    </location>
</feature>
<proteinExistence type="evidence at transcript level"/>
<evidence type="ECO:0000256" key="1">
    <source>
        <dbReference type="SAM" id="SignalP"/>
    </source>
</evidence>
<dbReference type="AlphaFoldDB" id="A0A1W6EVU4"/>